<dbReference type="AlphaFoldDB" id="A0A9X2EHE2"/>
<evidence type="ECO:0000313" key="3">
    <source>
        <dbReference type="EMBL" id="MCM8557587.1"/>
    </source>
</evidence>
<evidence type="ECO:0000313" key="4">
    <source>
        <dbReference type="Proteomes" id="UP001155128"/>
    </source>
</evidence>
<gene>
    <name evidence="3" type="ORF">NDO55_07110</name>
</gene>
<sequence length="419" mass="46677">MATTTQQRILTLDIVRGVAVMGILAMNIYAFSMPLGAYFNPNVYGGDSGINLGTWYADYILFDGKMRGLFSILFGASALLVVEKAMASQKSAAFTHYSRMFWLFLFGMAHYWFIWWGDILAMYALSGLFLFFWRKNSAKVLRNWGIALFGVMTAFSLVQMGGLAAVMSNPDMIPAEDYEGMMENLAVAKIFMGIDTTGVAAEIARMKGDYAGILDWRFNEHRWKMLGFAAQGLPQSIGIMLIGMWLFRNGFLTGSWEAARYKKVATWCLAIGGLGSAAIGYAMMSADFTFMSIMIGMTANGPFQVVMAIGWAALIILLAKKGMEGGLATRLAAAGRMAFTNYLGTSIVMTLVFYGYGLDLYGQFDRFAVNIFVLGMWALILLWSKPILDRYQYGPLEWLWRSLARLKFQPMRKKQIAAA</sequence>
<proteinExistence type="predicted"/>
<dbReference type="Pfam" id="PF04235">
    <property type="entry name" value="DUF418"/>
    <property type="match status" value="1"/>
</dbReference>
<keyword evidence="1" id="KW-0472">Membrane</keyword>
<keyword evidence="1" id="KW-0812">Transmembrane</keyword>
<dbReference type="InterPro" id="IPR052529">
    <property type="entry name" value="Bact_Transport_Assoc"/>
</dbReference>
<reference evidence="3" key="1">
    <citation type="submission" date="2022-06" db="EMBL/GenBank/DDBJ databases">
        <title>Sphingomicrobium sedimins sp. nov., a marine bacterium isolated from tidal flat.</title>
        <authorList>
            <person name="Kim C.-H."/>
            <person name="Yoo Y."/>
            <person name="Kim J.-J."/>
        </authorList>
    </citation>
    <scope>NUCLEOTIDE SEQUENCE</scope>
    <source>
        <strain evidence="3">GRR-S6-50</strain>
    </source>
</reference>
<feature type="transmembrane region" description="Helical" evidence="1">
    <location>
        <begin position="18"/>
        <end position="39"/>
    </location>
</feature>
<feature type="transmembrane region" description="Helical" evidence="1">
    <location>
        <begin position="233"/>
        <end position="252"/>
    </location>
</feature>
<dbReference type="InterPro" id="IPR007349">
    <property type="entry name" value="DUF418"/>
</dbReference>
<comment type="caution">
    <text evidence="3">The sequence shown here is derived from an EMBL/GenBank/DDBJ whole genome shotgun (WGS) entry which is preliminary data.</text>
</comment>
<dbReference type="Proteomes" id="UP001155128">
    <property type="component" value="Unassembled WGS sequence"/>
</dbReference>
<dbReference type="RefSeq" id="WP_252113769.1">
    <property type="nucleotide sequence ID" value="NZ_JAMSHT010000001.1"/>
</dbReference>
<protein>
    <submittedName>
        <fullName evidence="3">DUF418 domain-containing protein</fullName>
    </submittedName>
</protein>
<organism evidence="3 4">
    <name type="scientific">Sphingomicrobium sediminis</name>
    <dbReference type="NCBI Taxonomy" id="2950949"/>
    <lineage>
        <taxon>Bacteria</taxon>
        <taxon>Pseudomonadati</taxon>
        <taxon>Pseudomonadota</taxon>
        <taxon>Alphaproteobacteria</taxon>
        <taxon>Sphingomonadales</taxon>
        <taxon>Sphingomonadaceae</taxon>
        <taxon>Sphingomicrobium</taxon>
    </lineage>
</organism>
<accession>A0A9X2EHE2</accession>
<feature type="transmembrane region" description="Helical" evidence="1">
    <location>
        <begin position="264"/>
        <end position="284"/>
    </location>
</feature>
<feature type="transmembrane region" description="Helical" evidence="1">
    <location>
        <begin position="290"/>
        <end position="318"/>
    </location>
</feature>
<keyword evidence="4" id="KW-1185">Reference proteome</keyword>
<evidence type="ECO:0000259" key="2">
    <source>
        <dbReference type="Pfam" id="PF04235"/>
    </source>
</evidence>
<dbReference type="PANTHER" id="PTHR30590">
    <property type="entry name" value="INNER MEMBRANE PROTEIN"/>
    <property type="match status" value="1"/>
</dbReference>
<evidence type="ECO:0000256" key="1">
    <source>
        <dbReference type="SAM" id="Phobius"/>
    </source>
</evidence>
<dbReference type="PANTHER" id="PTHR30590:SF2">
    <property type="entry name" value="INNER MEMBRANE PROTEIN"/>
    <property type="match status" value="1"/>
</dbReference>
<feature type="transmembrane region" description="Helical" evidence="1">
    <location>
        <begin position="119"/>
        <end position="134"/>
    </location>
</feature>
<feature type="domain" description="DUF418" evidence="2">
    <location>
        <begin position="246"/>
        <end position="406"/>
    </location>
</feature>
<feature type="transmembrane region" description="Helical" evidence="1">
    <location>
        <begin position="339"/>
        <end position="358"/>
    </location>
</feature>
<feature type="transmembrane region" description="Helical" evidence="1">
    <location>
        <begin position="146"/>
        <end position="167"/>
    </location>
</feature>
<dbReference type="EMBL" id="JAMSHT010000001">
    <property type="protein sequence ID" value="MCM8557587.1"/>
    <property type="molecule type" value="Genomic_DNA"/>
</dbReference>
<name>A0A9X2EHE2_9SPHN</name>
<keyword evidence="1" id="KW-1133">Transmembrane helix</keyword>
<feature type="transmembrane region" description="Helical" evidence="1">
    <location>
        <begin position="364"/>
        <end position="383"/>
    </location>
</feature>